<dbReference type="EMBL" id="GL379791">
    <property type="protein sequence ID" value="EGT52169.1"/>
    <property type="molecule type" value="Genomic_DNA"/>
</dbReference>
<evidence type="ECO:0000313" key="3">
    <source>
        <dbReference type="Proteomes" id="UP000008068"/>
    </source>
</evidence>
<proteinExistence type="predicted"/>
<dbReference type="OrthoDB" id="5843099at2759"/>
<dbReference type="AlphaFoldDB" id="G0MEH0"/>
<organism evidence="3">
    <name type="scientific">Caenorhabditis brenneri</name>
    <name type="common">Nematode worm</name>
    <dbReference type="NCBI Taxonomy" id="135651"/>
    <lineage>
        <taxon>Eukaryota</taxon>
        <taxon>Metazoa</taxon>
        <taxon>Ecdysozoa</taxon>
        <taxon>Nematoda</taxon>
        <taxon>Chromadorea</taxon>
        <taxon>Rhabditida</taxon>
        <taxon>Rhabditina</taxon>
        <taxon>Rhabditomorpha</taxon>
        <taxon>Rhabditoidea</taxon>
        <taxon>Rhabditidae</taxon>
        <taxon>Peloderinae</taxon>
        <taxon>Caenorhabditis</taxon>
    </lineage>
</organism>
<name>G0MEH0_CAEBE</name>
<dbReference type="eggNOG" id="ENOG502TG2I">
    <property type="taxonomic scope" value="Eukaryota"/>
</dbReference>
<dbReference type="InterPro" id="IPR012885">
    <property type="entry name" value="F-box_Sdz-33"/>
</dbReference>
<accession>G0MEH0</accession>
<dbReference type="InParanoid" id="G0MEH0"/>
<dbReference type="OMA" id="DENWING"/>
<dbReference type="Pfam" id="PF07735">
    <property type="entry name" value="FBA_2"/>
    <property type="match status" value="1"/>
</dbReference>
<dbReference type="PANTHER" id="PTHR31006">
    <property type="entry name" value="F-BOX DOMAIN-CONTAINING PROTEIN-RELATED-RELATED"/>
    <property type="match status" value="1"/>
</dbReference>
<evidence type="ECO:0000313" key="2">
    <source>
        <dbReference type="EMBL" id="EGT52169.1"/>
    </source>
</evidence>
<sequence>MLAEKLMAKCNYEIKGLSVNFKQYPFENSKIKSLPDCRSVYISADNEDEFRWWIQKLPEDLLDLELSINDTFSYSSHILSCPQVMNTARFSTWDKMGFTDDQFLKLKTKSVMFSYFNITEDGINQFLKNWVNGKGVEGFKKALLWSEQTRDELKILRGIEVRPWDEEFRNEA</sequence>
<reference evidence="3" key="1">
    <citation type="submission" date="2011-07" db="EMBL/GenBank/DDBJ databases">
        <authorList>
            <consortium name="Caenorhabditis brenneri Sequencing and Analysis Consortium"/>
            <person name="Wilson R.K."/>
        </authorList>
    </citation>
    <scope>NUCLEOTIDE SEQUENCE [LARGE SCALE GENOMIC DNA]</scope>
    <source>
        <strain evidence="3">PB2801</strain>
    </source>
</reference>
<feature type="domain" description="Sdz-33 F-box" evidence="1">
    <location>
        <begin position="89"/>
        <end position="134"/>
    </location>
</feature>
<evidence type="ECO:0000259" key="1">
    <source>
        <dbReference type="Pfam" id="PF07735"/>
    </source>
</evidence>
<gene>
    <name evidence="2" type="ORF">CAEBREN_19401</name>
</gene>
<protein>
    <recommendedName>
        <fullName evidence="1">Sdz-33 F-box domain-containing protein</fullName>
    </recommendedName>
</protein>
<dbReference type="InterPro" id="IPR042317">
    <property type="entry name" value="She-1-like"/>
</dbReference>
<keyword evidence="3" id="KW-1185">Reference proteome</keyword>
<dbReference type="PANTHER" id="PTHR31006:SF0">
    <property type="entry name" value="F-BOX ASSOCIATED DOMAIN-CONTAINING PROTEIN-RELATED"/>
    <property type="match status" value="1"/>
</dbReference>
<dbReference type="Proteomes" id="UP000008068">
    <property type="component" value="Unassembled WGS sequence"/>
</dbReference>
<dbReference type="HOGENOM" id="CLU_1556632_0_0_1"/>